<name>A0ACB5TCE2_AMBMO</name>
<organism evidence="1 2">
    <name type="scientific">Ambrosiozyma monospora</name>
    <name type="common">Yeast</name>
    <name type="synonym">Endomycopsis monosporus</name>
    <dbReference type="NCBI Taxonomy" id="43982"/>
    <lineage>
        <taxon>Eukaryota</taxon>
        <taxon>Fungi</taxon>
        <taxon>Dikarya</taxon>
        <taxon>Ascomycota</taxon>
        <taxon>Saccharomycotina</taxon>
        <taxon>Pichiomycetes</taxon>
        <taxon>Pichiales</taxon>
        <taxon>Pichiaceae</taxon>
        <taxon>Ambrosiozyma</taxon>
    </lineage>
</organism>
<dbReference type="EMBL" id="BSXS01006148">
    <property type="protein sequence ID" value="GME85137.1"/>
    <property type="molecule type" value="Genomic_DNA"/>
</dbReference>
<evidence type="ECO:0000313" key="1">
    <source>
        <dbReference type="EMBL" id="GME85137.1"/>
    </source>
</evidence>
<sequence length="109" mass="12229">MQAQIRLQQKLQELEKLREFKKLTNQMADGLEEYHSQFLKIDEGSDCVADVTQNWGQIIRSISLAANSLATINTTTKDGNVIVDESSSKTARLVRCKLDEDGRITDKSG</sequence>
<dbReference type="Proteomes" id="UP001165064">
    <property type="component" value="Unassembled WGS sequence"/>
</dbReference>
<evidence type="ECO:0000313" key="2">
    <source>
        <dbReference type="Proteomes" id="UP001165064"/>
    </source>
</evidence>
<comment type="caution">
    <text evidence="1">The sequence shown here is derived from an EMBL/GenBank/DDBJ whole genome shotgun (WGS) entry which is preliminary data.</text>
</comment>
<keyword evidence="2" id="KW-1185">Reference proteome</keyword>
<gene>
    <name evidence="1" type="ORF">Amon02_000740500</name>
</gene>
<reference evidence="1" key="1">
    <citation type="submission" date="2023-04" db="EMBL/GenBank/DDBJ databases">
        <title>Ambrosiozyma monospora NBRC 10751.</title>
        <authorList>
            <person name="Ichikawa N."/>
            <person name="Sato H."/>
            <person name="Tonouchi N."/>
        </authorList>
    </citation>
    <scope>NUCLEOTIDE SEQUENCE</scope>
    <source>
        <strain evidence="1">NBRC 10751</strain>
    </source>
</reference>
<protein>
    <submittedName>
        <fullName evidence="1">Unnamed protein product</fullName>
    </submittedName>
</protein>
<accession>A0ACB5TCE2</accession>
<proteinExistence type="predicted"/>